<dbReference type="AlphaFoldDB" id="A0A2S5KS18"/>
<evidence type="ECO:0000256" key="1">
    <source>
        <dbReference type="SAM" id="SignalP"/>
    </source>
</evidence>
<dbReference type="GO" id="GO:0009228">
    <property type="term" value="P:thiamine biosynthetic process"/>
    <property type="evidence" value="ECO:0007669"/>
    <property type="project" value="InterPro"/>
</dbReference>
<dbReference type="PANTHER" id="PTHR31528:SF15">
    <property type="entry name" value="RIBOFLAVIN-BINDING PROTEIN RIBY"/>
    <property type="match status" value="1"/>
</dbReference>
<dbReference type="SUPFAM" id="SSF53850">
    <property type="entry name" value="Periplasmic binding protein-like II"/>
    <property type="match status" value="1"/>
</dbReference>
<proteinExistence type="predicted"/>
<feature type="signal peptide" evidence="1">
    <location>
        <begin position="1"/>
        <end position="26"/>
    </location>
</feature>
<dbReference type="InterPro" id="IPR027939">
    <property type="entry name" value="NMT1/THI5"/>
</dbReference>
<dbReference type="Proteomes" id="UP000238196">
    <property type="component" value="Unassembled WGS sequence"/>
</dbReference>
<protein>
    <submittedName>
        <fullName evidence="3">Nitrate ABC transporter substrate-binding protein</fullName>
    </submittedName>
</protein>
<accession>A0A2S5KS18</accession>
<feature type="domain" description="SsuA/THI5-like" evidence="2">
    <location>
        <begin position="43"/>
        <end position="253"/>
    </location>
</feature>
<evidence type="ECO:0000313" key="3">
    <source>
        <dbReference type="EMBL" id="PPC77319.1"/>
    </source>
</evidence>
<dbReference type="PANTHER" id="PTHR31528">
    <property type="entry name" value="4-AMINO-5-HYDROXYMETHYL-2-METHYLPYRIMIDINE PHOSPHATE SYNTHASE THI11-RELATED"/>
    <property type="match status" value="1"/>
</dbReference>
<keyword evidence="1" id="KW-0732">Signal</keyword>
<dbReference type="Pfam" id="PF09084">
    <property type="entry name" value="NMT1"/>
    <property type="match status" value="1"/>
</dbReference>
<evidence type="ECO:0000313" key="4">
    <source>
        <dbReference type="Proteomes" id="UP000238196"/>
    </source>
</evidence>
<name>A0A2S5KS18_9PROT</name>
<comment type="caution">
    <text evidence="3">The sequence shown here is derived from an EMBL/GenBank/DDBJ whole genome shotgun (WGS) entry which is preliminary data.</text>
</comment>
<dbReference type="InterPro" id="IPR015168">
    <property type="entry name" value="SsuA/THI5"/>
</dbReference>
<sequence>MLKRVSVAARVSLVALTLSASLYAQAAPTEVTYLLPAPPNSAAFAPWIIAQQKGYYAKANLKVEFLAAKGGVDVAKQIGSGNAMVGGAIGDTPIIVRANGIPVKSVAVLGAGGVTLIAADAKGDIHSVKDLKGKTMTVMSYSDTTYYALLASLRKAGLGRNDVSIQAAGPAGVWQLFSAKKADAMAGVPDWVVSAEDAGSQVSLMPQNEVFESMAQAILASEDAIKNHPDIVQGIVSATLAGMRDIMQDPKAAAVTFAQAVPAYQGKEASLEKIFQLYIDHVYAHQAVPGHIDAERLAKVAKFYVDEGIVARATPVDELYTNQFVDGAKLAQQ</sequence>
<dbReference type="OrthoDB" id="8713025at2"/>
<reference evidence="3 4" key="1">
    <citation type="submission" date="2018-02" db="EMBL/GenBank/DDBJ databases">
        <title>novel marine gammaproteobacteria from coastal saline agro ecosystem.</title>
        <authorList>
            <person name="Krishnan R."/>
            <person name="Ramesh Kumar N."/>
        </authorList>
    </citation>
    <scope>NUCLEOTIDE SEQUENCE [LARGE SCALE GENOMIC DNA]</scope>
    <source>
        <strain evidence="3 4">228</strain>
    </source>
</reference>
<organism evidence="3 4">
    <name type="scientific">Proteobacteria bacterium 228</name>
    <dbReference type="NCBI Taxonomy" id="2083153"/>
    <lineage>
        <taxon>Bacteria</taxon>
        <taxon>Pseudomonadati</taxon>
        <taxon>Pseudomonadota</taxon>
    </lineage>
</organism>
<evidence type="ECO:0000259" key="2">
    <source>
        <dbReference type="Pfam" id="PF09084"/>
    </source>
</evidence>
<feature type="chain" id="PRO_5015434844" evidence="1">
    <location>
        <begin position="27"/>
        <end position="333"/>
    </location>
</feature>
<gene>
    <name evidence="3" type="ORF">C4K68_10630</name>
</gene>
<dbReference type="EMBL" id="PRLP01000034">
    <property type="protein sequence ID" value="PPC77319.1"/>
    <property type="molecule type" value="Genomic_DNA"/>
</dbReference>
<dbReference type="Gene3D" id="3.40.190.10">
    <property type="entry name" value="Periplasmic binding protein-like II"/>
    <property type="match status" value="2"/>
</dbReference>